<dbReference type="GO" id="GO:0016491">
    <property type="term" value="F:oxidoreductase activity"/>
    <property type="evidence" value="ECO:0007669"/>
    <property type="project" value="UniProtKB-KW"/>
</dbReference>
<organism evidence="13 14">
    <name type="scientific">Thermobifida halotolerans</name>
    <dbReference type="NCBI Taxonomy" id="483545"/>
    <lineage>
        <taxon>Bacteria</taxon>
        <taxon>Bacillati</taxon>
        <taxon>Actinomycetota</taxon>
        <taxon>Actinomycetes</taxon>
        <taxon>Streptosporangiales</taxon>
        <taxon>Nocardiopsidaceae</taxon>
        <taxon>Thermobifida</taxon>
    </lineage>
</organism>
<dbReference type="PANTHER" id="PTHR43809">
    <property type="entry name" value="NITRITE REDUCTASE (NADH) LARGE SUBUNIT"/>
    <property type="match status" value="1"/>
</dbReference>
<evidence type="ECO:0000256" key="5">
    <source>
        <dbReference type="ARBA" id="ARBA00010429"/>
    </source>
</evidence>
<dbReference type="Proteomes" id="UP000265719">
    <property type="component" value="Chromosome"/>
</dbReference>
<dbReference type="InterPro" id="IPR041854">
    <property type="entry name" value="BFD-like_2Fe2S-bd_dom_sf"/>
</dbReference>
<dbReference type="GO" id="GO:0046872">
    <property type="term" value="F:metal ion binding"/>
    <property type="evidence" value="ECO:0007669"/>
    <property type="project" value="UniProtKB-KW"/>
</dbReference>
<dbReference type="Gene3D" id="1.10.10.1100">
    <property type="entry name" value="BFD-like [2Fe-2S]-binding domain"/>
    <property type="match status" value="1"/>
</dbReference>
<proteinExistence type="inferred from homology"/>
<dbReference type="Pfam" id="PF18267">
    <property type="entry name" value="Rubredoxin_C"/>
    <property type="match status" value="1"/>
</dbReference>
<evidence type="ECO:0000256" key="1">
    <source>
        <dbReference type="ARBA" id="ARBA00001929"/>
    </source>
</evidence>
<dbReference type="InterPro" id="IPR016156">
    <property type="entry name" value="FAD/NAD-linked_Rdtase_dimer_sf"/>
</dbReference>
<keyword evidence="11" id="KW-0408">Iron</keyword>
<protein>
    <submittedName>
        <fullName evidence="13">NAD(P)/FAD-dependent oxidoreductase</fullName>
    </submittedName>
</protein>
<keyword evidence="8" id="KW-0479">Metal-binding</keyword>
<dbReference type="SUPFAM" id="SSF51905">
    <property type="entry name" value="FAD/NAD(P)-binding domain"/>
    <property type="match status" value="2"/>
</dbReference>
<dbReference type="Gene3D" id="3.50.50.60">
    <property type="entry name" value="FAD/NAD(P)-binding domain"/>
    <property type="match status" value="2"/>
</dbReference>
<dbReference type="Gene3D" id="3.30.390.30">
    <property type="match status" value="1"/>
</dbReference>
<evidence type="ECO:0000256" key="11">
    <source>
        <dbReference type="ARBA" id="ARBA00023004"/>
    </source>
</evidence>
<dbReference type="GO" id="GO:0051536">
    <property type="term" value="F:iron-sulfur cluster binding"/>
    <property type="evidence" value="ECO:0007669"/>
    <property type="project" value="UniProtKB-KW"/>
</dbReference>
<comment type="cofactor">
    <cofactor evidence="2">
        <name>[4Fe-4S] cluster</name>
        <dbReference type="ChEBI" id="CHEBI:49883"/>
    </cofactor>
</comment>
<dbReference type="InterPro" id="IPR036188">
    <property type="entry name" value="FAD/NAD-bd_sf"/>
</dbReference>
<comment type="cofactor">
    <cofactor evidence="1">
        <name>siroheme</name>
        <dbReference type="ChEBI" id="CHEBI:60052"/>
    </cofactor>
</comment>
<keyword evidence="7" id="KW-0285">Flavoprotein</keyword>
<accession>A0A399G6E1</accession>
<dbReference type="InterPro" id="IPR023753">
    <property type="entry name" value="FAD/NAD-binding_dom"/>
</dbReference>
<dbReference type="Pfam" id="PF04324">
    <property type="entry name" value="Fer2_BFD"/>
    <property type="match status" value="1"/>
</dbReference>
<evidence type="ECO:0000256" key="10">
    <source>
        <dbReference type="ARBA" id="ARBA00023002"/>
    </source>
</evidence>
<dbReference type="Pfam" id="PF07992">
    <property type="entry name" value="Pyr_redox_2"/>
    <property type="match status" value="1"/>
</dbReference>
<evidence type="ECO:0000313" key="14">
    <source>
        <dbReference type="Proteomes" id="UP000265719"/>
    </source>
</evidence>
<reference evidence="13" key="1">
    <citation type="submission" date="2020-10" db="EMBL/GenBank/DDBJ databases">
        <title>De novo genome project of the cellulose decomposer Thermobifida halotolerans type strain.</title>
        <authorList>
            <person name="Nagy I."/>
            <person name="Horvath B."/>
            <person name="Kukolya J."/>
            <person name="Nagy I."/>
            <person name="Orsini M."/>
        </authorList>
    </citation>
    <scope>NUCLEOTIDE SEQUENCE</scope>
    <source>
        <strain evidence="13">DSM 44931</strain>
    </source>
</reference>
<keyword evidence="14" id="KW-1185">Reference proteome</keyword>
<evidence type="ECO:0000256" key="7">
    <source>
        <dbReference type="ARBA" id="ARBA00022630"/>
    </source>
</evidence>
<keyword evidence="6" id="KW-0349">Heme</keyword>
<dbReference type="KEGG" id="thao:NI17_007220"/>
<evidence type="ECO:0000313" key="13">
    <source>
        <dbReference type="EMBL" id="UOE20950.1"/>
    </source>
</evidence>
<evidence type="ECO:0000256" key="2">
    <source>
        <dbReference type="ARBA" id="ARBA00001966"/>
    </source>
</evidence>
<dbReference type="InterPro" id="IPR052034">
    <property type="entry name" value="NasD-like"/>
</dbReference>
<dbReference type="PRINTS" id="PR00411">
    <property type="entry name" value="PNDRDTASEI"/>
</dbReference>
<dbReference type="AlphaFoldDB" id="A0A399G6E1"/>
<dbReference type="RefSeq" id="WP_084012803.1">
    <property type="nucleotide sequence ID" value="NZ_CP063196.1"/>
</dbReference>
<keyword evidence="12" id="KW-0411">Iron-sulfur</keyword>
<comment type="pathway">
    <text evidence="4">Nitrogen metabolism; nitrate reduction (assimilation).</text>
</comment>
<comment type="cofactor">
    <cofactor evidence="3">
        <name>FAD</name>
        <dbReference type="ChEBI" id="CHEBI:57692"/>
    </cofactor>
</comment>
<dbReference type="PANTHER" id="PTHR43809:SF1">
    <property type="entry name" value="NITRITE REDUCTASE (NADH) LARGE SUBUNIT"/>
    <property type="match status" value="1"/>
</dbReference>
<dbReference type="OrthoDB" id="9768666at2"/>
<dbReference type="PRINTS" id="PR00368">
    <property type="entry name" value="FADPNR"/>
</dbReference>
<evidence type="ECO:0000256" key="6">
    <source>
        <dbReference type="ARBA" id="ARBA00022617"/>
    </source>
</evidence>
<gene>
    <name evidence="13" type="ORF">NI17_007220</name>
</gene>
<evidence type="ECO:0000256" key="8">
    <source>
        <dbReference type="ARBA" id="ARBA00022723"/>
    </source>
</evidence>
<evidence type="ECO:0000256" key="12">
    <source>
        <dbReference type="ARBA" id="ARBA00023014"/>
    </source>
</evidence>
<keyword evidence="10" id="KW-0560">Oxidoreductase</keyword>
<dbReference type="EMBL" id="CP063196">
    <property type="protein sequence ID" value="UOE20950.1"/>
    <property type="molecule type" value="Genomic_DNA"/>
</dbReference>
<name>A0A399G6E1_9ACTN</name>
<evidence type="ECO:0000256" key="3">
    <source>
        <dbReference type="ARBA" id="ARBA00001974"/>
    </source>
</evidence>
<evidence type="ECO:0000256" key="9">
    <source>
        <dbReference type="ARBA" id="ARBA00022827"/>
    </source>
</evidence>
<comment type="similarity">
    <text evidence="5">Belongs to the nitrite and sulfite reductase 4Fe-4S domain family.</text>
</comment>
<evidence type="ECO:0000256" key="4">
    <source>
        <dbReference type="ARBA" id="ARBA00005096"/>
    </source>
</evidence>
<dbReference type="InterPro" id="IPR007419">
    <property type="entry name" value="BFD-like_2Fe2S-bd_dom"/>
</dbReference>
<keyword evidence="9" id="KW-0274">FAD</keyword>
<sequence length="478" mass="49700">MSHQPRHVVVIGHGMVGARFVDEVARRDPDGDRLRVTVVGAEPEGPYNRILLSEVVNGRLAEADLALPETVMPRLTVRSGRAATAIDPAARTVALDDGSSLDYDELVLATGARAVLPPMPGATVPSGAPAEGVTALRDLADCRRLKALVRPGAPVVVLGGGVLGLEAARALSQTGARVNLVESSTWLMRRQLDQDAARVLQGHYNRLGITVHSWKVAVRWIPGTGLELDDGRVLAGDALVVTAGVRPRTELAAEAGLDVEHAIVVNDSLTTSDPRVHAIGDCAQHPGGGGGLVQPGYEQAAVLADLLTGAAPHARYTGARPATRLKADGIDLVSFGEPDAEDAETVTVNDAHGGRYAKLSVRDDRVVGAILLGFPDSAATIGQLYDHGSPVPQDRLALLLGGALPDTSAEEADPDATLVCRCNAVSRARLESAWLDGARTKDAVAAATRATTGCGGCTRDVNALLSSWNNGQPAPTPA</sequence>
<dbReference type="InterPro" id="IPR041575">
    <property type="entry name" value="Rubredoxin_C"/>
</dbReference>